<evidence type="ECO:0000256" key="1">
    <source>
        <dbReference type="SAM" id="Phobius"/>
    </source>
</evidence>
<feature type="transmembrane region" description="Helical" evidence="1">
    <location>
        <begin position="140"/>
        <end position="158"/>
    </location>
</feature>
<evidence type="ECO:0000313" key="2">
    <source>
        <dbReference type="EMBL" id="KAK0737946.1"/>
    </source>
</evidence>
<accession>A0AA40EHC8</accession>
<evidence type="ECO:0000313" key="3">
    <source>
        <dbReference type="Proteomes" id="UP001172155"/>
    </source>
</evidence>
<feature type="non-terminal residue" evidence="2">
    <location>
        <position position="343"/>
    </location>
</feature>
<feature type="transmembrane region" description="Helical" evidence="1">
    <location>
        <begin position="109"/>
        <end position="128"/>
    </location>
</feature>
<keyword evidence="3" id="KW-1185">Reference proteome</keyword>
<dbReference type="PANTHER" id="PTHR35043:SF7">
    <property type="entry name" value="TRANSCRIPTION FACTOR DOMAIN-CONTAINING PROTEIN"/>
    <property type="match status" value="1"/>
</dbReference>
<keyword evidence="1" id="KW-0812">Transmembrane</keyword>
<name>A0AA40EHC8_9PEZI</name>
<proteinExistence type="predicted"/>
<dbReference type="AlphaFoldDB" id="A0AA40EHC8"/>
<reference evidence="2" key="1">
    <citation type="submission" date="2023-06" db="EMBL/GenBank/DDBJ databases">
        <title>Genome-scale phylogeny and comparative genomics of the fungal order Sordariales.</title>
        <authorList>
            <consortium name="Lawrence Berkeley National Laboratory"/>
            <person name="Hensen N."/>
            <person name="Bonometti L."/>
            <person name="Westerberg I."/>
            <person name="Brannstrom I.O."/>
            <person name="Guillou S."/>
            <person name="Cros-Aarteil S."/>
            <person name="Calhoun S."/>
            <person name="Haridas S."/>
            <person name="Kuo A."/>
            <person name="Mondo S."/>
            <person name="Pangilinan J."/>
            <person name="Riley R."/>
            <person name="LaButti K."/>
            <person name="Andreopoulos B."/>
            <person name="Lipzen A."/>
            <person name="Chen C."/>
            <person name="Yanf M."/>
            <person name="Daum C."/>
            <person name="Ng V."/>
            <person name="Clum A."/>
            <person name="Steindorff A."/>
            <person name="Ohm R."/>
            <person name="Martin F."/>
            <person name="Silar P."/>
            <person name="Natvig D."/>
            <person name="Lalanne C."/>
            <person name="Gautier V."/>
            <person name="Ament-velasquez S.L."/>
            <person name="Kruys A."/>
            <person name="Hutchinson M.I."/>
            <person name="Powell A.J."/>
            <person name="Barry K."/>
            <person name="Miller A.N."/>
            <person name="Grigoriev I.V."/>
            <person name="Debuchy R."/>
            <person name="Gladieux P."/>
            <person name="Thoren M.H."/>
            <person name="Johannesson H."/>
        </authorList>
    </citation>
    <scope>NUCLEOTIDE SEQUENCE</scope>
    <source>
        <strain evidence="2">SMH3187-1</strain>
    </source>
</reference>
<comment type="caution">
    <text evidence="2">The sequence shown here is derived from an EMBL/GenBank/DDBJ whole genome shotgun (WGS) entry which is preliminary data.</text>
</comment>
<feature type="transmembrane region" description="Helical" evidence="1">
    <location>
        <begin position="272"/>
        <end position="294"/>
    </location>
</feature>
<feature type="transmembrane region" description="Helical" evidence="1">
    <location>
        <begin position="240"/>
        <end position="260"/>
    </location>
</feature>
<dbReference type="PANTHER" id="PTHR35043">
    <property type="entry name" value="TRANSCRIPTION FACTOR DOMAIN-CONTAINING PROTEIN"/>
    <property type="match status" value="1"/>
</dbReference>
<protein>
    <submittedName>
        <fullName evidence="2">Uncharacterized protein</fullName>
    </submittedName>
</protein>
<dbReference type="EMBL" id="JAUKUD010000007">
    <property type="protein sequence ID" value="KAK0737946.1"/>
    <property type="molecule type" value="Genomic_DNA"/>
</dbReference>
<dbReference type="Proteomes" id="UP001172155">
    <property type="component" value="Unassembled WGS sequence"/>
</dbReference>
<gene>
    <name evidence="2" type="ORF">B0T18DRAFT_473932</name>
</gene>
<organism evidence="2 3">
    <name type="scientific">Schizothecium vesticola</name>
    <dbReference type="NCBI Taxonomy" id="314040"/>
    <lineage>
        <taxon>Eukaryota</taxon>
        <taxon>Fungi</taxon>
        <taxon>Dikarya</taxon>
        <taxon>Ascomycota</taxon>
        <taxon>Pezizomycotina</taxon>
        <taxon>Sordariomycetes</taxon>
        <taxon>Sordariomycetidae</taxon>
        <taxon>Sordariales</taxon>
        <taxon>Schizotheciaceae</taxon>
        <taxon>Schizothecium</taxon>
    </lineage>
</organism>
<keyword evidence="1" id="KW-0472">Membrane</keyword>
<keyword evidence="1" id="KW-1133">Transmembrane helix</keyword>
<sequence length="343" mass="38438">MMVVIIAPEYMVAKSSSDWVSAVASESCPAMQEHASKSGTRWTTTHAFYANMGGFLVHGMNCHLTLDEFTCFPFAANSAQLCVLLSSGIIGKLPSITEDQINDKSKEDVVVKILALLQVFQLVVQLIVRKVYGLPTSQLEITALSFCVGAAFTYLLWLRRPKDIQLPTDVYITWDLNDADKEQLCFLNGISYFKTALLNNDHASPKRYIPNDFYNTEAVLRPSHSSSGRPHIFIQTGEDIGFAVGGLIFGVFHCLAWNFVFPTLIEQTLWRVASAFTSASVPLFYIIWYIGPLFGINLRTLLLRVFFPQYIVCRLLIMVEAVRSLFFLPPGAFISTWSVNIPH</sequence>